<dbReference type="InterPro" id="IPR000045">
    <property type="entry name" value="Prepilin_IV_endopep_pep"/>
</dbReference>
<dbReference type="PANTHER" id="PTHR30487:SF0">
    <property type="entry name" value="PREPILIN LEADER PEPTIDASE_N-METHYLTRANSFERASE-RELATED"/>
    <property type="match status" value="1"/>
</dbReference>
<feature type="transmembrane region" description="Helical" evidence="2">
    <location>
        <begin position="72"/>
        <end position="89"/>
    </location>
</feature>
<keyword evidence="2" id="KW-0812">Transmembrane</keyword>
<reference evidence="4 5" key="1">
    <citation type="submission" date="2020-08" db="EMBL/GenBank/DDBJ databases">
        <title>Sequencing the genomes of 1000 actinobacteria strains.</title>
        <authorList>
            <person name="Klenk H.-P."/>
        </authorList>
    </citation>
    <scope>NUCLEOTIDE SEQUENCE [LARGE SCALE GENOMIC DNA]</scope>
    <source>
        <strain evidence="4 5">DSM 22826</strain>
    </source>
</reference>
<comment type="caution">
    <text evidence="4">The sequence shown here is derived from an EMBL/GenBank/DDBJ whole genome shotgun (WGS) entry which is preliminary data.</text>
</comment>
<evidence type="ECO:0000313" key="4">
    <source>
        <dbReference type="EMBL" id="MBB2995933.1"/>
    </source>
</evidence>
<dbReference type="GO" id="GO:0005886">
    <property type="term" value="C:plasma membrane"/>
    <property type="evidence" value="ECO:0007669"/>
    <property type="project" value="TreeGrafter"/>
</dbReference>
<sequence>MIEATALLWGAQPVAGLLLVAALVLFLVNAVRLVAIDARVHLLPNRIIFPWYPIALLLLVLAAAMAGEMMTALRVVVSGVALFLFYLLLHVINPGGMGLGDVKLAGILGMYLGFLSWSHLLFGTLLAFVTGALWAGALMVLRRANRKSTFAFGPFMFLGTTAALFMTV</sequence>
<dbReference type="EC" id="2.1.1.-" evidence="4"/>
<dbReference type="Gene3D" id="1.20.120.1220">
    <property type="match status" value="1"/>
</dbReference>
<dbReference type="GO" id="GO:0004190">
    <property type="term" value="F:aspartic-type endopeptidase activity"/>
    <property type="evidence" value="ECO:0007669"/>
    <property type="project" value="UniProtKB-EC"/>
</dbReference>
<keyword evidence="4" id="KW-0808">Transferase</keyword>
<feature type="domain" description="Prepilin type IV endopeptidase peptidase" evidence="3">
    <location>
        <begin position="27"/>
        <end position="135"/>
    </location>
</feature>
<dbReference type="InterPro" id="IPR050882">
    <property type="entry name" value="Prepilin_peptidase/N-MTase"/>
</dbReference>
<name>A0A839QK10_9MICC</name>
<dbReference type="Pfam" id="PF01478">
    <property type="entry name" value="Peptidase_A24"/>
    <property type="match status" value="1"/>
</dbReference>
<dbReference type="RefSeq" id="WP_183512001.1">
    <property type="nucleotide sequence ID" value="NZ_BAABGK010000042.1"/>
</dbReference>
<feature type="transmembrane region" description="Helical" evidence="2">
    <location>
        <begin position="47"/>
        <end position="66"/>
    </location>
</feature>
<keyword evidence="4" id="KW-0489">Methyltransferase</keyword>
<evidence type="ECO:0000256" key="2">
    <source>
        <dbReference type="SAM" id="Phobius"/>
    </source>
</evidence>
<evidence type="ECO:0000259" key="3">
    <source>
        <dbReference type="Pfam" id="PF01478"/>
    </source>
</evidence>
<keyword evidence="4" id="KW-0378">Hydrolase</keyword>
<protein>
    <submittedName>
        <fullName evidence="4">Leader peptidase (Prepilin peptidase)/N-methyltransferase</fullName>
        <ecNumber evidence="4">2.1.1.-</ecNumber>
        <ecNumber evidence="4">3.4.23.43</ecNumber>
    </submittedName>
</protein>
<dbReference type="GO" id="GO:0008168">
    <property type="term" value="F:methyltransferase activity"/>
    <property type="evidence" value="ECO:0007669"/>
    <property type="project" value="UniProtKB-KW"/>
</dbReference>
<dbReference type="AlphaFoldDB" id="A0A839QK10"/>
<keyword evidence="5" id="KW-1185">Reference proteome</keyword>
<accession>A0A839QK10</accession>
<dbReference type="PANTHER" id="PTHR30487">
    <property type="entry name" value="TYPE 4 PREPILIN-LIKE PROTEINS LEADER PEPTIDE-PROCESSING ENZYME"/>
    <property type="match status" value="1"/>
</dbReference>
<organism evidence="4 5">
    <name type="scientific">Paeniglutamicibacter cryotolerans</name>
    <dbReference type="NCBI Taxonomy" id="670079"/>
    <lineage>
        <taxon>Bacteria</taxon>
        <taxon>Bacillati</taxon>
        <taxon>Actinomycetota</taxon>
        <taxon>Actinomycetes</taxon>
        <taxon>Micrococcales</taxon>
        <taxon>Micrococcaceae</taxon>
        <taxon>Paeniglutamicibacter</taxon>
    </lineage>
</organism>
<comment type="similarity">
    <text evidence="1">Belongs to the peptidase A24 family.</text>
</comment>
<dbReference type="Proteomes" id="UP000523000">
    <property type="component" value="Unassembled WGS sequence"/>
</dbReference>
<dbReference type="GO" id="GO:0006465">
    <property type="term" value="P:signal peptide processing"/>
    <property type="evidence" value="ECO:0007669"/>
    <property type="project" value="TreeGrafter"/>
</dbReference>
<feature type="transmembrane region" description="Helical" evidence="2">
    <location>
        <begin position="14"/>
        <end position="35"/>
    </location>
</feature>
<evidence type="ECO:0000256" key="1">
    <source>
        <dbReference type="ARBA" id="ARBA00005801"/>
    </source>
</evidence>
<dbReference type="EC" id="3.4.23.43" evidence="4"/>
<evidence type="ECO:0000313" key="5">
    <source>
        <dbReference type="Proteomes" id="UP000523000"/>
    </source>
</evidence>
<keyword evidence="2" id="KW-1133">Transmembrane helix</keyword>
<feature type="transmembrane region" description="Helical" evidence="2">
    <location>
        <begin position="120"/>
        <end position="141"/>
    </location>
</feature>
<feature type="transmembrane region" description="Helical" evidence="2">
    <location>
        <begin position="148"/>
        <end position="166"/>
    </location>
</feature>
<keyword evidence="2" id="KW-0472">Membrane</keyword>
<proteinExistence type="inferred from homology"/>
<gene>
    <name evidence="4" type="ORF">E9229_002124</name>
</gene>
<dbReference type="EMBL" id="JACHVS010000001">
    <property type="protein sequence ID" value="MBB2995933.1"/>
    <property type="molecule type" value="Genomic_DNA"/>
</dbReference>
<dbReference type="GO" id="GO:0032259">
    <property type="term" value="P:methylation"/>
    <property type="evidence" value="ECO:0007669"/>
    <property type="project" value="UniProtKB-KW"/>
</dbReference>